<dbReference type="EMBL" id="LR798458">
    <property type="protein sequence ID" value="CAB5238483.1"/>
    <property type="molecule type" value="Genomic_DNA"/>
</dbReference>
<dbReference type="Pfam" id="PF03354">
    <property type="entry name" value="TerL_ATPase"/>
    <property type="match status" value="1"/>
</dbReference>
<name>A0A6J7XMY1_9CAUD</name>
<evidence type="ECO:0000313" key="3">
    <source>
        <dbReference type="EMBL" id="CAB5238483.1"/>
    </source>
</evidence>
<dbReference type="GO" id="GO:0004519">
    <property type="term" value="F:endonuclease activity"/>
    <property type="evidence" value="ECO:0007669"/>
    <property type="project" value="InterPro"/>
</dbReference>
<dbReference type="PANTHER" id="PTHR41287">
    <property type="match status" value="1"/>
</dbReference>
<dbReference type="InterPro" id="IPR027417">
    <property type="entry name" value="P-loop_NTPase"/>
</dbReference>
<evidence type="ECO:0000259" key="1">
    <source>
        <dbReference type="Pfam" id="PF03354"/>
    </source>
</evidence>
<feature type="domain" description="Terminase large subunit-like endonuclease" evidence="2">
    <location>
        <begin position="264"/>
        <end position="540"/>
    </location>
</feature>
<protein>
    <submittedName>
        <fullName evidence="3">Terminase large subunit, Lambdalikevirus-type</fullName>
    </submittedName>
</protein>
<dbReference type="PANTHER" id="PTHR41287:SF1">
    <property type="entry name" value="PROTEIN YMFN"/>
    <property type="match status" value="1"/>
</dbReference>
<dbReference type="Gene3D" id="3.40.50.300">
    <property type="entry name" value="P-loop containing nucleotide triphosphate hydrolases"/>
    <property type="match status" value="1"/>
</dbReference>
<sequence>MSYSPQLESAFQYAISVVRGDIAACEDVKLACQRFLDMVERKDAPYEFVPDKAEHILKFVKFCKHVKGPDAGKVIELEAFQILFLAGIYGFRAKNDVNTRWTTDVILFVPRKSGKTTVASIIALYELQFGDAGAEVFTLATNRDQASICFDSSKAIIENMKPELASKFIVYRSELKKNGDSTSTYRALSRENRKTGDGKNPSVAMIDEAAQIVERSSIEVLHSGMGARKNPLRMYLTTASFTKETKFYEDLNHFRAVLRGGANDNFRWFGLLYSIDPGDEWSNPEVWGKANPMLGISVTKEHIKHMAEEASAKPASLNEFLCKQLNIYVSANAAWVDRRFWDESVAEKPQTKPESTFIAFDLAHSRDLNAVCTLHRYGEEDFYAKFQFFLPEESMDFVPNHYKPIYLQAQNSGILKLTQGNVTDLNEIEYYIKAECVFHDVKEIAFDPYNAAALVANLYSHGLPVKKVGQGMAVLSNPSKTTEQLILKKAIKHDGNPFVGWQLGNCEVYTDVNGNVKVRKNEADPSAKVDGIISMIMALHCHLDNVFVTESFGFRSLDW</sequence>
<feature type="domain" description="Terminase large subunit-like ATPase" evidence="1">
    <location>
        <begin position="80"/>
        <end position="253"/>
    </location>
</feature>
<gene>
    <name evidence="3" type="ORF">UFOVP164_45</name>
</gene>
<dbReference type="InterPro" id="IPR046462">
    <property type="entry name" value="TerL_nuclease"/>
</dbReference>
<reference evidence="3" key="1">
    <citation type="submission" date="2020-05" db="EMBL/GenBank/DDBJ databases">
        <authorList>
            <person name="Chiriac C."/>
            <person name="Salcher M."/>
            <person name="Ghai R."/>
            <person name="Kavagutti S V."/>
        </authorList>
    </citation>
    <scope>NUCLEOTIDE SEQUENCE</scope>
</reference>
<organism evidence="3">
    <name type="scientific">uncultured Caudovirales phage</name>
    <dbReference type="NCBI Taxonomy" id="2100421"/>
    <lineage>
        <taxon>Viruses</taxon>
        <taxon>Duplodnaviria</taxon>
        <taxon>Heunggongvirae</taxon>
        <taxon>Uroviricota</taxon>
        <taxon>Caudoviricetes</taxon>
        <taxon>Peduoviridae</taxon>
        <taxon>Maltschvirus</taxon>
        <taxon>Maltschvirus maltsch</taxon>
    </lineage>
</organism>
<evidence type="ECO:0000259" key="2">
    <source>
        <dbReference type="Pfam" id="PF20441"/>
    </source>
</evidence>
<proteinExistence type="predicted"/>
<dbReference type="Pfam" id="PF20441">
    <property type="entry name" value="TerL_nuclease"/>
    <property type="match status" value="1"/>
</dbReference>
<dbReference type="InterPro" id="IPR046461">
    <property type="entry name" value="TerL_ATPase"/>
</dbReference>
<dbReference type="InterPro" id="IPR005021">
    <property type="entry name" value="Terminase_largesu-like"/>
</dbReference>
<accession>A0A6J7XMY1</accession>